<feature type="compositionally biased region" description="Acidic residues" evidence="1">
    <location>
        <begin position="1"/>
        <end position="10"/>
    </location>
</feature>
<feature type="compositionally biased region" description="Basic and acidic residues" evidence="1">
    <location>
        <begin position="18"/>
        <end position="30"/>
    </location>
</feature>
<dbReference type="Proteomes" id="UP001221757">
    <property type="component" value="Unassembled WGS sequence"/>
</dbReference>
<dbReference type="AlphaFoldDB" id="A0AAD7DZZ3"/>
<reference evidence="2" key="1">
    <citation type="submission" date="2023-03" db="EMBL/GenBank/DDBJ databases">
        <title>Massive genome expansion in bonnet fungi (Mycena s.s.) driven by repeated elements and novel gene families across ecological guilds.</title>
        <authorList>
            <consortium name="Lawrence Berkeley National Laboratory"/>
            <person name="Harder C.B."/>
            <person name="Miyauchi S."/>
            <person name="Viragh M."/>
            <person name="Kuo A."/>
            <person name="Thoen E."/>
            <person name="Andreopoulos B."/>
            <person name="Lu D."/>
            <person name="Skrede I."/>
            <person name="Drula E."/>
            <person name="Henrissat B."/>
            <person name="Morin E."/>
            <person name="Kohler A."/>
            <person name="Barry K."/>
            <person name="LaButti K."/>
            <person name="Morin E."/>
            <person name="Salamov A."/>
            <person name="Lipzen A."/>
            <person name="Mereny Z."/>
            <person name="Hegedus B."/>
            <person name="Baldrian P."/>
            <person name="Stursova M."/>
            <person name="Weitz H."/>
            <person name="Taylor A."/>
            <person name="Grigoriev I.V."/>
            <person name="Nagy L.G."/>
            <person name="Martin F."/>
            <person name="Kauserud H."/>
        </authorList>
    </citation>
    <scope>NUCLEOTIDE SEQUENCE</scope>
    <source>
        <strain evidence="2">CBHHK067</strain>
    </source>
</reference>
<sequence>MSSELDDELLELVGGASSDKEKQTRERSRDGSAPGKAKVKASKKYKLAADSDNEPESEDGDDEEELYPLDNNRFVLQTPDRLLGKTEIEREEILAARLDEMERIRDRKHVDKLRAQQLAGVAAVESDTQKRTPLDKTLSALKAKRKAKDEKKRTRGNSPKQRSSSPMDMEMSDSDSEDGQISKLDQEDERLFGKPKSATAAAAAEPAADLPLTFDHLQKIALTRDALAKHSTSPWFDAQGWRWRTQELVAADGILVGVVF</sequence>
<proteinExistence type="predicted"/>
<keyword evidence="3" id="KW-1185">Reference proteome</keyword>
<feature type="compositionally biased region" description="Basic residues" evidence="1">
    <location>
        <begin position="37"/>
        <end position="46"/>
    </location>
</feature>
<feature type="region of interest" description="Disordered" evidence="1">
    <location>
        <begin position="1"/>
        <end position="72"/>
    </location>
</feature>
<comment type="caution">
    <text evidence="2">The sequence shown here is derived from an EMBL/GenBank/DDBJ whole genome shotgun (WGS) entry which is preliminary data.</text>
</comment>
<dbReference type="EMBL" id="JARKIE010000016">
    <property type="protein sequence ID" value="KAJ7701950.1"/>
    <property type="molecule type" value="Genomic_DNA"/>
</dbReference>
<organism evidence="2 3">
    <name type="scientific">Mycena rosella</name>
    <name type="common">Pink bonnet</name>
    <name type="synonym">Agaricus rosellus</name>
    <dbReference type="NCBI Taxonomy" id="1033263"/>
    <lineage>
        <taxon>Eukaryota</taxon>
        <taxon>Fungi</taxon>
        <taxon>Dikarya</taxon>
        <taxon>Basidiomycota</taxon>
        <taxon>Agaricomycotina</taxon>
        <taxon>Agaricomycetes</taxon>
        <taxon>Agaricomycetidae</taxon>
        <taxon>Agaricales</taxon>
        <taxon>Marasmiineae</taxon>
        <taxon>Mycenaceae</taxon>
        <taxon>Mycena</taxon>
    </lineage>
</organism>
<evidence type="ECO:0000313" key="3">
    <source>
        <dbReference type="Proteomes" id="UP001221757"/>
    </source>
</evidence>
<gene>
    <name evidence="2" type="ORF">B0H17DRAFT_1195149</name>
</gene>
<feature type="compositionally biased region" description="Acidic residues" evidence="1">
    <location>
        <begin position="51"/>
        <end position="67"/>
    </location>
</feature>
<evidence type="ECO:0000256" key="1">
    <source>
        <dbReference type="SAM" id="MobiDB-lite"/>
    </source>
</evidence>
<name>A0AAD7DZZ3_MYCRO</name>
<protein>
    <submittedName>
        <fullName evidence="2">Uncharacterized protein</fullName>
    </submittedName>
</protein>
<accession>A0AAD7DZZ3</accession>
<evidence type="ECO:0000313" key="2">
    <source>
        <dbReference type="EMBL" id="KAJ7701950.1"/>
    </source>
</evidence>
<feature type="region of interest" description="Disordered" evidence="1">
    <location>
        <begin position="117"/>
        <end position="205"/>
    </location>
</feature>